<evidence type="ECO:0000256" key="1">
    <source>
        <dbReference type="SAM" id="Phobius"/>
    </source>
</evidence>
<evidence type="ECO:0000313" key="2">
    <source>
        <dbReference type="EMBL" id="MEL1250529.1"/>
    </source>
</evidence>
<dbReference type="EMBL" id="JBBYHV010000001">
    <property type="protein sequence ID" value="MEL1250529.1"/>
    <property type="molecule type" value="Genomic_DNA"/>
</dbReference>
<sequence>MLVTGRLRNAGGALLGGLFLLALLAVPVILLYGAAELSLWALEATPTAFEATCWATLLLLVPLAIIPRSRGLAAMGFGLVSFIFGAILWVWALAFTYDVWGLVAVILGLFLFGIGIVPIGFIAALVHGEWELLGFFVLLLALTYGCRILANWLAGKAQERAARLAEAASFKKPVVITRPIDPGDVIDQ</sequence>
<accession>A0ABU9IDM7</accession>
<feature type="transmembrane region" description="Helical" evidence="1">
    <location>
        <begin position="12"/>
        <end position="35"/>
    </location>
</feature>
<protein>
    <submittedName>
        <fullName evidence="2">Uncharacterized protein</fullName>
    </submittedName>
</protein>
<dbReference type="RefSeq" id="WP_341673048.1">
    <property type="nucleotide sequence ID" value="NZ_JBBYHV010000001.1"/>
</dbReference>
<keyword evidence="1" id="KW-0812">Transmembrane</keyword>
<reference evidence="2 3" key="1">
    <citation type="submission" date="2024-04" db="EMBL/GenBank/DDBJ databases">
        <title>Aurantiacibacter sp. DGU6 16S ribosomal RNA gene Genome sequencing and assembly.</title>
        <authorList>
            <person name="Park S."/>
        </authorList>
    </citation>
    <scope>NUCLEOTIDE SEQUENCE [LARGE SCALE GENOMIC DNA]</scope>
    <source>
        <strain evidence="2 3">DGU6</strain>
    </source>
</reference>
<organism evidence="2 3">
    <name type="scientific">Aurantiacibacter gilvus</name>
    <dbReference type="NCBI Taxonomy" id="3139141"/>
    <lineage>
        <taxon>Bacteria</taxon>
        <taxon>Pseudomonadati</taxon>
        <taxon>Pseudomonadota</taxon>
        <taxon>Alphaproteobacteria</taxon>
        <taxon>Sphingomonadales</taxon>
        <taxon>Erythrobacteraceae</taxon>
        <taxon>Aurantiacibacter</taxon>
    </lineage>
</organism>
<proteinExistence type="predicted"/>
<dbReference type="Proteomes" id="UP001497045">
    <property type="component" value="Unassembled WGS sequence"/>
</dbReference>
<comment type="caution">
    <text evidence="2">The sequence shown here is derived from an EMBL/GenBank/DDBJ whole genome shotgun (WGS) entry which is preliminary data.</text>
</comment>
<keyword evidence="1" id="KW-0472">Membrane</keyword>
<gene>
    <name evidence="2" type="ORF">AAEO60_07590</name>
</gene>
<keyword evidence="1" id="KW-1133">Transmembrane helix</keyword>
<feature type="transmembrane region" description="Helical" evidence="1">
    <location>
        <begin position="100"/>
        <end position="125"/>
    </location>
</feature>
<name>A0ABU9IDM7_9SPHN</name>
<keyword evidence="3" id="KW-1185">Reference proteome</keyword>
<feature type="transmembrane region" description="Helical" evidence="1">
    <location>
        <begin position="47"/>
        <end position="65"/>
    </location>
</feature>
<feature type="transmembrane region" description="Helical" evidence="1">
    <location>
        <begin position="72"/>
        <end position="94"/>
    </location>
</feature>
<evidence type="ECO:0000313" key="3">
    <source>
        <dbReference type="Proteomes" id="UP001497045"/>
    </source>
</evidence>
<feature type="transmembrane region" description="Helical" evidence="1">
    <location>
        <begin position="132"/>
        <end position="154"/>
    </location>
</feature>